<comment type="caution">
    <text evidence="1">The sequence shown here is derived from an EMBL/GenBank/DDBJ whole genome shotgun (WGS) entry which is preliminary data.</text>
</comment>
<proteinExistence type="predicted"/>
<evidence type="ECO:0000313" key="2">
    <source>
        <dbReference type="Proteomes" id="UP000237105"/>
    </source>
</evidence>
<protein>
    <submittedName>
        <fullName evidence="1">Uncharacterized protein</fullName>
    </submittedName>
</protein>
<dbReference type="EMBL" id="JXTB01000165">
    <property type="protein sequence ID" value="PON56930.1"/>
    <property type="molecule type" value="Genomic_DNA"/>
</dbReference>
<dbReference type="AlphaFoldDB" id="A0A2P5C780"/>
<gene>
    <name evidence="1" type="ORF">PanWU01x14_177960</name>
</gene>
<dbReference type="Proteomes" id="UP000237105">
    <property type="component" value="Unassembled WGS sequence"/>
</dbReference>
<keyword evidence="2" id="KW-1185">Reference proteome</keyword>
<accession>A0A2P5C780</accession>
<sequence length="101" mass="11448">MSDPYRIITIEFNLVVTLPDQLALYRDNDQKPPLSPIRDIALPPNVDVHNLRIALDAIAGWDDELTDGYRQLPFNEEVRAAAFPAGFKLPTINTFDRKTDP</sequence>
<organism evidence="1 2">
    <name type="scientific">Parasponia andersonii</name>
    <name type="common">Sponia andersonii</name>
    <dbReference type="NCBI Taxonomy" id="3476"/>
    <lineage>
        <taxon>Eukaryota</taxon>
        <taxon>Viridiplantae</taxon>
        <taxon>Streptophyta</taxon>
        <taxon>Embryophyta</taxon>
        <taxon>Tracheophyta</taxon>
        <taxon>Spermatophyta</taxon>
        <taxon>Magnoliopsida</taxon>
        <taxon>eudicotyledons</taxon>
        <taxon>Gunneridae</taxon>
        <taxon>Pentapetalae</taxon>
        <taxon>rosids</taxon>
        <taxon>fabids</taxon>
        <taxon>Rosales</taxon>
        <taxon>Cannabaceae</taxon>
        <taxon>Parasponia</taxon>
    </lineage>
</organism>
<reference evidence="2" key="1">
    <citation type="submission" date="2016-06" db="EMBL/GenBank/DDBJ databases">
        <title>Parallel loss of symbiosis genes in relatives of nitrogen-fixing non-legume Parasponia.</title>
        <authorList>
            <person name="Van Velzen R."/>
            <person name="Holmer R."/>
            <person name="Bu F."/>
            <person name="Rutten L."/>
            <person name="Van Zeijl A."/>
            <person name="Liu W."/>
            <person name="Santuari L."/>
            <person name="Cao Q."/>
            <person name="Sharma T."/>
            <person name="Shen D."/>
            <person name="Roswanjaya Y."/>
            <person name="Wardhani T."/>
            <person name="Kalhor M.S."/>
            <person name="Jansen J."/>
            <person name="Van den Hoogen J."/>
            <person name="Gungor B."/>
            <person name="Hartog M."/>
            <person name="Hontelez J."/>
            <person name="Verver J."/>
            <person name="Yang W.-C."/>
            <person name="Schijlen E."/>
            <person name="Repin R."/>
            <person name="Schilthuizen M."/>
            <person name="Schranz E."/>
            <person name="Heidstra R."/>
            <person name="Miyata K."/>
            <person name="Fedorova E."/>
            <person name="Kohlen W."/>
            <person name="Bisseling T."/>
            <person name="Smit S."/>
            <person name="Geurts R."/>
        </authorList>
    </citation>
    <scope>NUCLEOTIDE SEQUENCE [LARGE SCALE GENOMIC DNA]</scope>
    <source>
        <strain evidence="2">cv. WU1-14</strain>
    </source>
</reference>
<evidence type="ECO:0000313" key="1">
    <source>
        <dbReference type="EMBL" id="PON56930.1"/>
    </source>
</evidence>
<name>A0A2P5C780_PARAD</name>